<reference evidence="7 8" key="1">
    <citation type="submission" date="2017-10" db="EMBL/GenBank/DDBJ databases">
        <authorList>
            <person name="Banno H."/>
            <person name="Chua N.-H."/>
        </authorList>
    </citation>
    <scope>NUCLEOTIDE SEQUENCE [LARGE SCALE GENOMIC DNA]</scope>
    <source>
        <strain evidence="7 8">YW11</strain>
    </source>
</reference>
<feature type="domain" description="NodB homology" evidence="6">
    <location>
        <begin position="64"/>
        <end position="278"/>
    </location>
</feature>
<dbReference type="RefSeq" id="WP_099095245.1">
    <property type="nucleotide sequence ID" value="NZ_PDNU01000012.1"/>
</dbReference>
<evidence type="ECO:0000256" key="3">
    <source>
        <dbReference type="ARBA" id="ARBA00020071"/>
    </source>
</evidence>
<dbReference type="InterPro" id="IPR006311">
    <property type="entry name" value="TAT_signal"/>
</dbReference>
<dbReference type="InterPro" id="IPR002509">
    <property type="entry name" value="NODB_dom"/>
</dbReference>
<keyword evidence="5" id="KW-0732">Signal</keyword>
<dbReference type="SUPFAM" id="SSF88713">
    <property type="entry name" value="Glycoside hydrolase/deacetylase"/>
    <property type="match status" value="1"/>
</dbReference>
<dbReference type="EMBL" id="PDNU01000012">
    <property type="protein sequence ID" value="PHK95331.1"/>
    <property type="molecule type" value="Genomic_DNA"/>
</dbReference>
<dbReference type="Pfam" id="PF01522">
    <property type="entry name" value="Polysacc_deac_1"/>
    <property type="match status" value="1"/>
</dbReference>
<dbReference type="PROSITE" id="PS51677">
    <property type="entry name" value="NODB"/>
    <property type="match status" value="1"/>
</dbReference>
<protein>
    <recommendedName>
        <fullName evidence="3">Chitooligosaccharide deacetylase</fullName>
    </recommendedName>
    <alternativeName>
        <fullName evidence="4">Nodulation protein B</fullName>
    </alternativeName>
</protein>
<dbReference type="Gene3D" id="3.20.20.370">
    <property type="entry name" value="Glycoside hydrolase/deacetylase"/>
    <property type="match status" value="1"/>
</dbReference>
<dbReference type="CDD" id="cd10917">
    <property type="entry name" value="CE4_NodB_like_6s_7s"/>
    <property type="match status" value="1"/>
</dbReference>
<feature type="chain" id="PRO_5012474264" description="Chitooligosaccharide deacetylase" evidence="5">
    <location>
        <begin position="31"/>
        <end position="285"/>
    </location>
</feature>
<gene>
    <name evidence="7" type="ORF">CR162_09180</name>
</gene>
<dbReference type="Proteomes" id="UP000223527">
    <property type="component" value="Unassembled WGS sequence"/>
</dbReference>
<evidence type="ECO:0000256" key="4">
    <source>
        <dbReference type="ARBA" id="ARBA00032976"/>
    </source>
</evidence>
<comment type="caution">
    <text evidence="7">The sequence shown here is derived from an EMBL/GenBank/DDBJ whole genome shotgun (WGS) entry which is preliminary data.</text>
</comment>
<organism evidence="7 8">
    <name type="scientific">Teichococcus rhizosphaerae</name>
    <dbReference type="NCBI Taxonomy" id="1335062"/>
    <lineage>
        <taxon>Bacteria</taxon>
        <taxon>Pseudomonadati</taxon>
        <taxon>Pseudomonadota</taxon>
        <taxon>Alphaproteobacteria</taxon>
        <taxon>Acetobacterales</taxon>
        <taxon>Roseomonadaceae</taxon>
        <taxon>Roseomonas</taxon>
    </lineage>
</organism>
<sequence>MPVPPPRRALLRAALGGAAALPLLPRLAGAAPSPAPSTPPPAIPVPAAQASSAARPALAQCRAGTLYLTIDTGWGREAESIAGAMRARGVRATLFVADEPDFRGGRTLGESWAPFWRARAAEGHAFASHTFRHWYFGADPGPGRVRYASRRGEGAEVLDGAGLCAELARPVEALRRMAPEARVLPLWRAPGDRTTPNALRLAAACGLRHQGWTARGFLGDELDSAAHPNATLLRRALGGIRDGEVLVMHWGVRSRREPFGLVFADLLDGLLARGFCFATLPEQGA</sequence>
<evidence type="ECO:0000256" key="5">
    <source>
        <dbReference type="SAM" id="SignalP"/>
    </source>
</evidence>
<dbReference type="PROSITE" id="PS51318">
    <property type="entry name" value="TAT"/>
    <property type="match status" value="1"/>
</dbReference>
<evidence type="ECO:0000313" key="8">
    <source>
        <dbReference type="Proteomes" id="UP000223527"/>
    </source>
</evidence>
<evidence type="ECO:0000256" key="1">
    <source>
        <dbReference type="ARBA" id="ARBA00003236"/>
    </source>
</evidence>
<dbReference type="GO" id="GO:0016810">
    <property type="term" value="F:hydrolase activity, acting on carbon-nitrogen (but not peptide) bonds"/>
    <property type="evidence" value="ECO:0007669"/>
    <property type="project" value="InterPro"/>
</dbReference>
<dbReference type="InterPro" id="IPR011330">
    <property type="entry name" value="Glyco_hydro/deAcase_b/a-brl"/>
</dbReference>
<feature type="signal peptide" evidence="5">
    <location>
        <begin position="1"/>
        <end position="30"/>
    </location>
</feature>
<dbReference type="OrthoDB" id="9812065at2"/>
<evidence type="ECO:0000259" key="6">
    <source>
        <dbReference type="PROSITE" id="PS51677"/>
    </source>
</evidence>
<name>A0A2C6Z9Z3_9PROT</name>
<keyword evidence="8" id="KW-1185">Reference proteome</keyword>
<evidence type="ECO:0000313" key="7">
    <source>
        <dbReference type="EMBL" id="PHK95331.1"/>
    </source>
</evidence>
<comment type="function">
    <text evidence="1">Is involved in generating a small heat-stable compound (Nod), an acylated oligomer of N-acetylglucosamine, that stimulates mitosis in various plant protoplasts.</text>
</comment>
<comment type="similarity">
    <text evidence="2">Belongs to the polysaccharide deacetylase family.</text>
</comment>
<proteinExistence type="inferred from homology"/>
<dbReference type="GO" id="GO:0005975">
    <property type="term" value="P:carbohydrate metabolic process"/>
    <property type="evidence" value="ECO:0007669"/>
    <property type="project" value="InterPro"/>
</dbReference>
<dbReference type="AlphaFoldDB" id="A0A2C6Z9Z3"/>
<accession>A0A2C6Z9Z3</accession>
<evidence type="ECO:0000256" key="2">
    <source>
        <dbReference type="ARBA" id="ARBA00010973"/>
    </source>
</evidence>